<organism evidence="1 2">
    <name type="scientific">Candidatus Raskinella chloraquaticus</name>
    <dbReference type="NCBI Taxonomy" id="1951219"/>
    <lineage>
        <taxon>Bacteria</taxon>
        <taxon>Pseudomonadati</taxon>
        <taxon>Pseudomonadota</taxon>
        <taxon>Alphaproteobacteria</taxon>
        <taxon>Hyphomicrobiales</taxon>
        <taxon>Phreatobacteraceae</taxon>
        <taxon>Candidatus Raskinella</taxon>
    </lineage>
</organism>
<comment type="caution">
    <text evidence="1">The sequence shown here is derived from an EMBL/GenBank/DDBJ whole genome shotgun (WGS) entry which is preliminary data.</text>
</comment>
<protein>
    <submittedName>
        <fullName evidence="1">Uncharacterized protein</fullName>
    </submittedName>
</protein>
<dbReference type="SUPFAM" id="SSF52096">
    <property type="entry name" value="ClpP/crotonase"/>
    <property type="match status" value="1"/>
</dbReference>
<evidence type="ECO:0000313" key="1">
    <source>
        <dbReference type="EMBL" id="OQW49096.1"/>
    </source>
</evidence>
<dbReference type="RefSeq" id="WP_376800234.1">
    <property type="nucleotide sequence ID" value="NZ_DBNB01000010.1"/>
</dbReference>
<evidence type="ECO:0000313" key="2">
    <source>
        <dbReference type="Proteomes" id="UP000192872"/>
    </source>
</evidence>
<proteinExistence type="predicted"/>
<name>A0A1W9HNV1_9HYPH</name>
<sequence length="256" mass="28676">MRLRVPDQSRRLPGRLRLVLATIIALAGVTLDRARAADMEFRWVSLGADGRCGRVPCPRVLEAVGAISHDTPAEFRRFVEREGNEPGARRAVLLHSPGGDLAASMRLGIEFRRLGMIVYVGRFVNAQTLEAHGLLTQGRTAKKEREQWGDAHPVNGICYSACVFTFMGGVKRMVPQTSRLGVHRPTLIEETFFGIPLFDRKKPGGWDINRIGDLERTYLRFMGANPQLVALAHSVEPTTIRVLSPRELKRFRLVTR</sequence>
<dbReference type="STRING" id="1827387.A4S15_03320"/>
<dbReference type="Proteomes" id="UP000192872">
    <property type="component" value="Unassembled WGS sequence"/>
</dbReference>
<dbReference type="InterPro" id="IPR029045">
    <property type="entry name" value="ClpP/crotonase-like_dom_sf"/>
</dbReference>
<reference evidence="1 2" key="1">
    <citation type="journal article" date="2017" name="Water Res.">
        <title>Comammox in drinking water systems.</title>
        <authorList>
            <person name="Wang Y."/>
            <person name="Ma L."/>
            <person name="Mao Y."/>
            <person name="Jiang X."/>
            <person name="Xia Y."/>
            <person name="Yu K."/>
            <person name="Li B."/>
            <person name="Zhang T."/>
        </authorList>
    </citation>
    <scope>NUCLEOTIDE SEQUENCE [LARGE SCALE GENOMIC DNA]</scope>
    <source>
        <strain evidence="1">SG_bin8</strain>
    </source>
</reference>
<accession>A0A1W9HNV1</accession>
<dbReference type="Gene3D" id="3.90.226.10">
    <property type="entry name" value="2-enoyl-CoA Hydratase, Chain A, domain 1"/>
    <property type="match status" value="1"/>
</dbReference>
<dbReference type="AlphaFoldDB" id="A0A1W9HNV1"/>
<gene>
    <name evidence="1" type="ORF">A4S15_03320</name>
</gene>
<dbReference type="EMBL" id="LWDL01000033">
    <property type="protein sequence ID" value="OQW49096.1"/>
    <property type="molecule type" value="Genomic_DNA"/>
</dbReference>